<dbReference type="OrthoDB" id="9795980at2"/>
<evidence type="ECO:0000313" key="8">
    <source>
        <dbReference type="Proteomes" id="UP000244571"/>
    </source>
</evidence>
<evidence type="ECO:0000256" key="3">
    <source>
        <dbReference type="ARBA" id="ARBA00038695"/>
    </source>
</evidence>
<evidence type="ECO:0000256" key="6">
    <source>
        <dbReference type="SAM" id="MobiDB-lite"/>
    </source>
</evidence>
<dbReference type="PANTHER" id="PTHR33231">
    <property type="entry name" value="30S RIBOSOMAL PROTEIN"/>
    <property type="match status" value="1"/>
</dbReference>
<dbReference type="KEGG" id="boz:DBV39_13170"/>
<evidence type="ECO:0000256" key="1">
    <source>
        <dbReference type="ARBA" id="ARBA00022845"/>
    </source>
</evidence>
<evidence type="ECO:0000256" key="2">
    <source>
        <dbReference type="ARBA" id="ARBA00038434"/>
    </source>
</evidence>
<evidence type="ECO:0000256" key="4">
    <source>
        <dbReference type="ARBA" id="ARBA00041148"/>
    </source>
</evidence>
<comment type="similarity">
    <text evidence="2">Belongs to the HPF/YfiA ribosome-associated protein family. Short HPF subfamily.</text>
</comment>
<dbReference type="Pfam" id="PF02482">
    <property type="entry name" value="Ribosomal_S30AE"/>
    <property type="match status" value="1"/>
</dbReference>
<dbReference type="GO" id="GO:0043024">
    <property type="term" value="F:ribosomal small subunit binding"/>
    <property type="evidence" value="ECO:0007669"/>
    <property type="project" value="TreeGrafter"/>
</dbReference>
<gene>
    <name evidence="7" type="primary">raiA</name>
    <name evidence="7" type="ORF">DBV39_13170</name>
</gene>
<keyword evidence="1" id="KW-0810">Translation regulation</keyword>
<dbReference type="Proteomes" id="UP000244571">
    <property type="component" value="Chromosome"/>
</dbReference>
<sequence>MNLQITGHHLEVTPAIREYIETKLERVTRHFDHVIDTKVMLSVEPLKHRAEITMHVRGKDIHCESAQENLYAAIDILIDKIDRKVVQHKNKTQSHAHEPAKRQFVDEDVLN</sequence>
<name>A0A2R4XL34_9BURK</name>
<dbReference type="FunFam" id="3.30.160.100:FF:000001">
    <property type="entry name" value="Ribosome hibernation promoting factor"/>
    <property type="match status" value="1"/>
</dbReference>
<dbReference type="NCBIfam" id="TIGR00741">
    <property type="entry name" value="yfiA"/>
    <property type="match status" value="1"/>
</dbReference>
<dbReference type="SUPFAM" id="SSF69754">
    <property type="entry name" value="Ribosome binding protein Y (YfiA homologue)"/>
    <property type="match status" value="1"/>
</dbReference>
<evidence type="ECO:0000313" key="7">
    <source>
        <dbReference type="EMBL" id="AWB34505.1"/>
    </source>
</evidence>
<dbReference type="PANTHER" id="PTHR33231:SF1">
    <property type="entry name" value="30S RIBOSOMAL PROTEIN"/>
    <property type="match status" value="1"/>
</dbReference>
<dbReference type="InterPro" id="IPR003489">
    <property type="entry name" value="RHF/RaiA"/>
</dbReference>
<feature type="region of interest" description="Disordered" evidence="6">
    <location>
        <begin position="88"/>
        <end position="111"/>
    </location>
</feature>
<keyword evidence="8" id="KW-1185">Reference proteome</keyword>
<reference evidence="7 8" key="1">
    <citation type="submission" date="2018-04" db="EMBL/GenBank/DDBJ databases">
        <title>Bordetella sp. HZ20 isolated from seawater.</title>
        <authorList>
            <person name="Sun C."/>
        </authorList>
    </citation>
    <scope>NUCLEOTIDE SEQUENCE [LARGE SCALE GENOMIC DNA]</scope>
    <source>
        <strain evidence="7 8">HZ20</strain>
    </source>
</reference>
<dbReference type="RefSeq" id="WP_108621921.1">
    <property type="nucleotide sequence ID" value="NZ_CP028901.1"/>
</dbReference>
<proteinExistence type="inferred from homology"/>
<dbReference type="GO" id="GO:0045900">
    <property type="term" value="P:negative regulation of translational elongation"/>
    <property type="evidence" value="ECO:0007669"/>
    <property type="project" value="TreeGrafter"/>
</dbReference>
<dbReference type="GO" id="GO:0022627">
    <property type="term" value="C:cytosolic small ribosomal subunit"/>
    <property type="evidence" value="ECO:0007669"/>
    <property type="project" value="TreeGrafter"/>
</dbReference>
<dbReference type="EMBL" id="CP028901">
    <property type="protein sequence ID" value="AWB34505.1"/>
    <property type="molecule type" value="Genomic_DNA"/>
</dbReference>
<dbReference type="InterPro" id="IPR050574">
    <property type="entry name" value="HPF/YfiA_ribosome-assoc"/>
</dbReference>
<evidence type="ECO:0000256" key="5">
    <source>
        <dbReference type="ARBA" id="ARBA00041319"/>
    </source>
</evidence>
<protein>
    <recommendedName>
        <fullName evidence="4">Ribosome hibernation promoting factor</fullName>
    </recommendedName>
    <alternativeName>
        <fullName evidence="5">Hibernation factor HPF</fullName>
    </alternativeName>
</protein>
<dbReference type="Gene3D" id="3.30.160.100">
    <property type="entry name" value="Ribosome hibernation promotion factor-like"/>
    <property type="match status" value="1"/>
</dbReference>
<organism evidence="7 8">
    <name type="scientific">Orrella marina</name>
    <dbReference type="NCBI Taxonomy" id="2163011"/>
    <lineage>
        <taxon>Bacteria</taxon>
        <taxon>Pseudomonadati</taxon>
        <taxon>Pseudomonadota</taxon>
        <taxon>Betaproteobacteria</taxon>
        <taxon>Burkholderiales</taxon>
        <taxon>Alcaligenaceae</taxon>
        <taxon>Orrella</taxon>
    </lineage>
</organism>
<dbReference type="InterPro" id="IPR036567">
    <property type="entry name" value="RHF-like"/>
</dbReference>
<feature type="compositionally biased region" description="Basic and acidic residues" evidence="6">
    <location>
        <begin position="95"/>
        <end position="105"/>
    </location>
</feature>
<comment type="subunit">
    <text evidence="3">Associates exclusively with 100S ribosomes, which are dimers of 70S ribosomes.</text>
</comment>
<dbReference type="AlphaFoldDB" id="A0A2R4XL34"/>
<dbReference type="CDD" id="cd00552">
    <property type="entry name" value="RaiA"/>
    <property type="match status" value="1"/>
</dbReference>
<accession>A0A2R4XL34</accession>